<gene>
    <name evidence="1" type="ORF">MINT15_08060</name>
</gene>
<organism evidence="1 2">
    <name type="scientific">Saccharomonospora viridis</name>
    <dbReference type="NCBI Taxonomy" id="1852"/>
    <lineage>
        <taxon>Bacteria</taxon>
        <taxon>Bacillati</taxon>
        <taxon>Actinomycetota</taxon>
        <taxon>Actinomycetes</taxon>
        <taxon>Pseudonocardiales</taxon>
        <taxon>Pseudonocardiaceae</taxon>
        <taxon>Saccharomonospora</taxon>
    </lineage>
</organism>
<dbReference type="OrthoDB" id="3700530at2"/>
<name>A0A837DCG9_9PSEU</name>
<dbReference type="AlphaFoldDB" id="A0A837DCG9"/>
<proteinExistence type="predicted"/>
<evidence type="ECO:0000313" key="2">
    <source>
        <dbReference type="Proteomes" id="UP000030848"/>
    </source>
</evidence>
<evidence type="ECO:0000313" key="1">
    <source>
        <dbReference type="EMBL" id="KHF45589.1"/>
    </source>
</evidence>
<dbReference type="EMBL" id="JRZE01000002">
    <property type="protein sequence ID" value="KHF45589.1"/>
    <property type="molecule type" value="Genomic_DNA"/>
</dbReference>
<reference evidence="1 2" key="1">
    <citation type="submission" date="2014-10" db="EMBL/GenBank/DDBJ databases">
        <title>Genome sequence of Micropolyspora internatus JCM3315.</title>
        <authorList>
            <person name="Shin S.-K."/>
            <person name="Yi H."/>
        </authorList>
    </citation>
    <scope>NUCLEOTIDE SEQUENCE [LARGE SCALE GENOMIC DNA]</scope>
    <source>
        <strain evidence="1 2">JCM 3315</strain>
    </source>
</reference>
<comment type="caution">
    <text evidence="1">The sequence shown here is derived from an EMBL/GenBank/DDBJ whole genome shotgun (WGS) entry which is preliminary data.</text>
</comment>
<dbReference type="Proteomes" id="UP000030848">
    <property type="component" value="Unassembled WGS sequence"/>
</dbReference>
<dbReference type="RefSeq" id="WP_012796345.1">
    <property type="nucleotide sequence ID" value="NZ_CALJZO010000070.1"/>
</dbReference>
<accession>A0A837DCG9</accession>
<sequence length="96" mass="10193">MPQDGNDTQHNEIELNHRERATLQAVAEGVAEITCSSVPDLFVDGLACCDQATAGRLAQAGLIAPAYPGRPDERVPAVLTEAGKRALQNTPDLVSR</sequence>
<protein>
    <submittedName>
        <fullName evidence="1">Uncharacterized protein</fullName>
    </submittedName>
</protein>
<dbReference type="OMA" id="CCDQATA"/>